<dbReference type="Proteomes" id="UP001491310">
    <property type="component" value="Unassembled WGS sequence"/>
</dbReference>
<sequence length="175" mass="18177">MLFNFSKPVASFTADDLIVTGGSAFEVIPVQHTNDYFVWLAVHPGAGSFSVVIKSGTVTDAAGNILYSDPTAPTSFTVLSDNGQYTAPPPPPPGIVSSSLEVQSARASGMLSKGAIIGLVVGLVGGLLLAALATTICYWLLRKRSGSYQRNYADAVAADLQKGGKSTPKTVHFTA</sequence>
<proteinExistence type="predicted"/>
<evidence type="ECO:0000313" key="2">
    <source>
        <dbReference type="EMBL" id="KAK9902732.1"/>
    </source>
</evidence>
<name>A0ABR2YD34_9CHLO</name>
<keyword evidence="3" id="KW-1185">Reference proteome</keyword>
<dbReference type="EMBL" id="JALJOT010000015">
    <property type="protein sequence ID" value="KAK9902732.1"/>
    <property type="molecule type" value="Genomic_DNA"/>
</dbReference>
<keyword evidence="1" id="KW-0812">Transmembrane</keyword>
<keyword evidence="1" id="KW-1133">Transmembrane helix</keyword>
<organism evidence="2 3">
    <name type="scientific">Coccomyxa subellipsoidea</name>
    <dbReference type="NCBI Taxonomy" id="248742"/>
    <lineage>
        <taxon>Eukaryota</taxon>
        <taxon>Viridiplantae</taxon>
        <taxon>Chlorophyta</taxon>
        <taxon>core chlorophytes</taxon>
        <taxon>Trebouxiophyceae</taxon>
        <taxon>Trebouxiophyceae incertae sedis</taxon>
        <taxon>Coccomyxaceae</taxon>
        <taxon>Coccomyxa</taxon>
    </lineage>
</organism>
<accession>A0ABR2YD34</accession>
<reference evidence="2 3" key="1">
    <citation type="journal article" date="2024" name="Nat. Commun.">
        <title>Phylogenomics reveals the evolutionary origins of lichenization in chlorophyte algae.</title>
        <authorList>
            <person name="Puginier C."/>
            <person name="Libourel C."/>
            <person name="Otte J."/>
            <person name="Skaloud P."/>
            <person name="Haon M."/>
            <person name="Grisel S."/>
            <person name="Petersen M."/>
            <person name="Berrin J.G."/>
            <person name="Delaux P.M."/>
            <person name="Dal Grande F."/>
            <person name="Keller J."/>
        </authorList>
    </citation>
    <scope>NUCLEOTIDE SEQUENCE [LARGE SCALE GENOMIC DNA]</scope>
    <source>
        <strain evidence="2 3">SAG 216-7</strain>
    </source>
</reference>
<feature type="transmembrane region" description="Helical" evidence="1">
    <location>
        <begin position="116"/>
        <end position="141"/>
    </location>
</feature>
<evidence type="ECO:0000313" key="3">
    <source>
        <dbReference type="Proteomes" id="UP001491310"/>
    </source>
</evidence>
<evidence type="ECO:0000256" key="1">
    <source>
        <dbReference type="SAM" id="Phobius"/>
    </source>
</evidence>
<protein>
    <submittedName>
        <fullName evidence="2">Uncharacterized protein</fullName>
    </submittedName>
</protein>
<comment type="caution">
    <text evidence="2">The sequence shown here is derived from an EMBL/GenBank/DDBJ whole genome shotgun (WGS) entry which is preliminary data.</text>
</comment>
<keyword evidence="1" id="KW-0472">Membrane</keyword>
<gene>
    <name evidence="2" type="ORF">WJX75_004264</name>
</gene>